<dbReference type="Proteomes" id="UP000215086">
    <property type="component" value="Chromosome"/>
</dbReference>
<sequence length="48" mass="5269">MGRFIGLLLDRASLLNAKDYLPTSQISSLIITAIYPATWVGNRFANSV</sequence>
<dbReference type="EMBL" id="CP018477">
    <property type="protein sequence ID" value="ASV73536.1"/>
    <property type="molecule type" value="Genomic_DNA"/>
</dbReference>
<organism evidence="1 2">
    <name type="scientific">Thermogutta terrifontis</name>
    <dbReference type="NCBI Taxonomy" id="1331910"/>
    <lineage>
        <taxon>Bacteria</taxon>
        <taxon>Pseudomonadati</taxon>
        <taxon>Planctomycetota</taxon>
        <taxon>Planctomycetia</taxon>
        <taxon>Pirellulales</taxon>
        <taxon>Thermoguttaceae</taxon>
        <taxon>Thermogutta</taxon>
    </lineage>
</organism>
<accession>A0A286RC50</accession>
<dbReference type="KEGG" id="ttf:THTE_0934"/>
<name>A0A286RC50_9BACT</name>
<reference evidence="1 2" key="1">
    <citation type="journal article" name="Front. Microbiol.">
        <title>Sugar Metabolism of the First Thermophilic Planctomycete Thermogutta terrifontis: Comparative Genomic and Transcriptomic Approaches.</title>
        <authorList>
            <person name="Elcheninov A.G."/>
            <person name="Menzel P."/>
            <person name="Gudbergsdottir S.R."/>
            <person name="Slesarev A.I."/>
            <person name="Kadnikov V.V."/>
            <person name="Krogh A."/>
            <person name="Bonch-Osmolovskaya E.A."/>
            <person name="Peng X."/>
            <person name="Kublanov I.V."/>
        </authorList>
    </citation>
    <scope>NUCLEOTIDE SEQUENCE [LARGE SCALE GENOMIC DNA]</scope>
    <source>
        <strain evidence="1 2">R1</strain>
    </source>
</reference>
<proteinExistence type="predicted"/>
<protein>
    <submittedName>
        <fullName evidence="1">Uncharacterized protein</fullName>
    </submittedName>
</protein>
<evidence type="ECO:0000313" key="2">
    <source>
        <dbReference type="Proteomes" id="UP000215086"/>
    </source>
</evidence>
<dbReference type="AlphaFoldDB" id="A0A286RC50"/>
<gene>
    <name evidence="1" type="ORF">THTE_0934</name>
</gene>
<keyword evidence="2" id="KW-1185">Reference proteome</keyword>
<evidence type="ECO:0000313" key="1">
    <source>
        <dbReference type="EMBL" id="ASV73536.1"/>
    </source>
</evidence>